<dbReference type="OrthoDB" id="6002199at2"/>
<dbReference type="AlphaFoldDB" id="A0A371K2V0"/>
<accession>A0A371K2V0</accession>
<dbReference type="Proteomes" id="UP000264492">
    <property type="component" value="Unassembled WGS sequence"/>
</dbReference>
<dbReference type="EMBL" id="QTSU01000001">
    <property type="protein sequence ID" value="RDZ28190.1"/>
    <property type="molecule type" value="Genomic_DNA"/>
</dbReference>
<protein>
    <submittedName>
        <fullName evidence="1">Uncharacterized protein</fullName>
    </submittedName>
</protein>
<proteinExistence type="predicted"/>
<keyword evidence="2" id="KW-1185">Reference proteome</keyword>
<organism evidence="1 2">
    <name type="scientific">Lysobacter silvisoli</name>
    <dbReference type="NCBI Taxonomy" id="2293254"/>
    <lineage>
        <taxon>Bacteria</taxon>
        <taxon>Pseudomonadati</taxon>
        <taxon>Pseudomonadota</taxon>
        <taxon>Gammaproteobacteria</taxon>
        <taxon>Lysobacterales</taxon>
        <taxon>Lysobacteraceae</taxon>
        <taxon>Lysobacter</taxon>
    </lineage>
</organism>
<evidence type="ECO:0000313" key="2">
    <source>
        <dbReference type="Proteomes" id="UP000264492"/>
    </source>
</evidence>
<dbReference type="RefSeq" id="WP_115857633.1">
    <property type="nucleotide sequence ID" value="NZ_QTSU01000001.1"/>
</dbReference>
<gene>
    <name evidence="1" type="ORF">DX914_03330</name>
</gene>
<sequence>MSTQPVYDPPNKTDPSRPLTFAQHDFGAAAYDTYGATVLYNGEYALKDDPETLAPSSATLGPDYRSKHLTAPWAGIRNFPGPVTVSWRSKDGSAHEARIDLAQLFADRHIRHQVPREQLAASGVLAEDPQILLEINDRTITVLTRAMVHTREPQVPGNRYSDFRNDLIQVYSHTY</sequence>
<reference evidence="1 2" key="1">
    <citation type="submission" date="2018-08" db="EMBL/GenBank/DDBJ databases">
        <title>Lysobacter sp. zong2l5, whole genome shotgun sequence.</title>
        <authorList>
            <person name="Zhang X."/>
            <person name="Feng G."/>
            <person name="Zhu H."/>
        </authorList>
    </citation>
    <scope>NUCLEOTIDE SEQUENCE [LARGE SCALE GENOMIC DNA]</scope>
    <source>
        <strain evidence="2">zong2l5</strain>
    </source>
</reference>
<evidence type="ECO:0000313" key="1">
    <source>
        <dbReference type="EMBL" id="RDZ28190.1"/>
    </source>
</evidence>
<name>A0A371K2V0_9GAMM</name>
<comment type="caution">
    <text evidence="1">The sequence shown here is derived from an EMBL/GenBank/DDBJ whole genome shotgun (WGS) entry which is preliminary data.</text>
</comment>